<name>A0ABU4GA61_9BACL</name>
<protein>
    <recommendedName>
        <fullName evidence="3">DUF4367 domain-containing protein</fullName>
    </recommendedName>
</protein>
<organism evidence="1 2">
    <name type="scientific">Sporosarcina saromensis</name>
    <dbReference type="NCBI Taxonomy" id="359365"/>
    <lineage>
        <taxon>Bacteria</taxon>
        <taxon>Bacillati</taxon>
        <taxon>Bacillota</taxon>
        <taxon>Bacilli</taxon>
        <taxon>Bacillales</taxon>
        <taxon>Caryophanaceae</taxon>
        <taxon>Sporosarcina</taxon>
    </lineage>
</organism>
<accession>A0ABU4GA61</accession>
<dbReference type="RefSeq" id="WP_317944466.1">
    <property type="nucleotide sequence ID" value="NZ_JAUBDI010000010.1"/>
</dbReference>
<gene>
    <name evidence="1" type="ORF">QT711_11710</name>
</gene>
<keyword evidence="2" id="KW-1185">Reference proteome</keyword>
<comment type="caution">
    <text evidence="1">The sequence shown here is derived from an EMBL/GenBank/DDBJ whole genome shotgun (WGS) entry which is preliminary data.</text>
</comment>
<evidence type="ECO:0000313" key="2">
    <source>
        <dbReference type="Proteomes" id="UP001282284"/>
    </source>
</evidence>
<proteinExistence type="predicted"/>
<dbReference type="Proteomes" id="UP001282284">
    <property type="component" value="Unassembled WGS sequence"/>
</dbReference>
<evidence type="ECO:0008006" key="3">
    <source>
        <dbReference type="Google" id="ProtNLM"/>
    </source>
</evidence>
<sequence>MRNLFIIMSISLFWFFVLDDVKADSDSFGKTYFKGGYKEINKALQESKDHFERNIALPTQLPPIPFTHSMGRFSDSEGLENDKLEIMFINKDLPQNHYAIVIQPIEYALRIKEEKIDQEFKLEDGNQSIYTTTVFLGFNLLVFEKDGLQYILSIDKRNSDKVTKEVLINIANSIK</sequence>
<dbReference type="EMBL" id="JAUBDI010000010">
    <property type="protein sequence ID" value="MDW0113855.1"/>
    <property type="molecule type" value="Genomic_DNA"/>
</dbReference>
<reference evidence="1 2" key="1">
    <citation type="submission" date="2023-06" db="EMBL/GenBank/DDBJ databases">
        <title>Sporosarcina sp. nov., isolated from Korean traditional fermented seafood 'Jeotgal'.</title>
        <authorList>
            <person name="Yang A.I."/>
            <person name="Shin N.-R."/>
        </authorList>
    </citation>
    <scope>NUCLEOTIDE SEQUENCE [LARGE SCALE GENOMIC DNA]</scope>
    <source>
        <strain evidence="1 2">KCTC13119</strain>
    </source>
</reference>
<evidence type="ECO:0000313" key="1">
    <source>
        <dbReference type="EMBL" id="MDW0113855.1"/>
    </source>
</evidence>